<dbReference type="InterPro" id="IPR029004">
    <property type="entry name" value="Ribosomal_eL28/Mak16"/>
</dbReference>
<accession>A0ABX8I411</accession>
<feature type="compositionally biased region" description="Acidic residues" evidence="9">
    <location>
        <begin position="198"/>
        <end position="239"/>
    </location>
</feature>
<evidence type="ECO:0000256" key="8">
    <source>
        <dbReference type="ARBA" id="ARBA00023242"/>
    </source>
</evidence>
<evidence type="ECO:0000256" key="10">
    <source>
        <dbReference type="SAM" id="Phobius"/>
    </source>
</evidence>
<evidence type="ECO:0000256" key="9">
    <source>
        <dbReference type="SAM" id="MobiDB-lite"/>
    </source>
</evidence>
<dbReference type="EMBL" id="CP076662">
    <property type="protein sequence ID" value="QWU87188.1"/>
    <property type="molecule type" value="Genomic_DNA"/>
</dbReference>
<dbReference type="Pfam" id="PF04479">
    <property type="entry name" value="RTA1"/>
    <property type="match status" value="1"/>
</dbReference>
<feature type="transmembrane region" description="Helical" evidence="10">
    <location>
        <begin position="642"/>
        <end position="666"/>
    </location>
</feature>
<feature type="transmembrane region" description="Helical" evidence="10">
    <location>
        <begin position="559"/>
        <end position="580"/>
    </location>
</feature>
<evidence type="ECO:0000313" key="13">
    <source>
        <dbReference type="Proteomes" id="UP000825434"/>
    </source>
</evidence>
<evidence type="ECO:0000256" key="6">
    <source>
        <dbReference type="ARBA" id="ARBA00022989"/>
    </source>
</evidence>
<feature type="transmembrane region" description="Helical" evidence="10">
    <location>
        <begin position="425"/>
        <end position="445"/>
    </location>
</feature>
<organism evidence="12 13">
    <name type="scientific">Candidozyma haemuli</name>
    <dbReference type="NCBI Taxonomy" id="45357"/>
    <lineage>
        <taxon>Eukaryota</taxon>
        <taxon>Fungi</taxon>
        <taxon>Dikarya</taxon>
        <taxon>Ascomycota</taxon>
        <taxon>Saccharomycotina</taxon>
        <taxon>Pichiomycetes</taxon>
        <taxon>Metschnikowiaceae</taxon>
        <taxon>Candidozyma</taxon>
    </lineage>
</organism>
<dbReference type="PANTHER" id="PTHR23405">
    <property type="entry name" value="MAINTENANCE OF KILLER 16 MAK16 PROTEIN-RELATED"/>
    <property type="match status" value="1"/>
</dbReference>
<keyword evidence="5 10" id="KW-0812">Transmembrane</keyword>
<keyword evidence="6 10" id="KW-1133">Transmembrane helix</keyword>
<evidence type="ECO:0000256" key="5">
    <source>
        <dbReference type="ARBA" id="ARBA00022692"/>
    </source>
</evidence>
<sequence>MSSDELIWDVINNQFCAFKIKTGKGQDFCRNEYNVTGLCERASCPLANSRYATVKNVEGKLYLYMKTAERAHMPKNLWERVRLSKNFAKAMEQIDENLIYWNKFLINKCKQRLTRLTQVAMTERRLALTEEERHYVGIKPKIKRREENRERKALAAAKIEKNIEKELLERLKSGAYGDKPLNVDEKIWRKVLGKVDEVEDEEEFDEDDDVVLESGDEDDGGEVEFVEDDGDDELVDMEDLERWLGDGSASESEDDDEEDEDKEDKADSSNKRAAPQEKAAKRRRPKVEIEYEQEDNLQTNIASMNFESISSRLQWTPSSGYPSSTTTLNSIATENIPDLTHSLANAVSSLVTQTYHLDLISLSEAARGAQASLSAISAQQVLATATEESVLAQATEALFHATWNLKVLKDERNNYHYELNRGGNIFFFVIFCLVFGYTTVMLIWSRYHWYNITFFCGFALQVLGFLGRILAFSDTANLDYYLLQFVSLTLSPAFIMAGVYFLFAQAVILYGRSYSVLKPMWYSYFFITTDFLSLVVQGGGGGAASMATKEQRDPSPGTWTMFGGILFQVVAMSIFLIFWFEFLHRLYYKDASQIEVDHPMKKWNLTNTFRFLFNTRSAREYRMAYLEPFYNPKYKNIRVRPLVPYLPLAMTTAVITIYIRCIYRVVELKQGFKGYLIKHEVFLMTLDATMVAIAGLIFIPFHPVNVFGKKNVLRLATIKRNRDEEDEDIKEAGVNSETTEFERKVGEESS</sequence>
<feature type="domain" description="Ribosomal eL28/Mak16" evidence="11">
    <location>
        <begin position="6"/>
        <end position="118"/>
    </location>
</feature>
<evidence type="ECO:0000256" key="3">
    <source>
        <dbReference type="ARBA" id="ARBA00005514"/>
    </source>
</evidence>
<feature type="region of interest" description="Disordered" evidence="9">
    <location>
        <begin position="723"/>
        <end position="750"/>
    </location>
</feature>
<feature type="compositionally biased region" description="Basic and acidic residues" evidence="9">
    <location>
        <begin position="263"/>
        <end position="279"/>
    </location>
</feature>
<feature type="transmembrane region" description="Helical" evidence="10">
    <location>
        <begin position="485"/>
        <end position="509"/>
    </location>
</feature>
<feature type="transmembrane region" description="Helical" evidence="10">
    <location>
        <begin position="521"/>
        <end position="539"/>
    </location>
</feature>
<evidence type="ECO:0000256" key="1">
    <source>
        <dbReference type="ARBA" id="ARBA00004123"/>
    </source>
</evidence>
<dbReference type="Proteomes" id="UP000825434">
    <property type="component" value="Chromosome 2"/>
</dbReference>
<feature type="transmembrane region" description="Helical" evidence="10">
    <location>
        <begin position="452"/>
        <end position="473"/>
    </location>
</feature>
<gene>
    <name evidence="12" type="ORF">CA3LBN_001453</name>
</gene>
<evidence type="ECO:0000256" key="2">
    <source>
        <dbReference type="ARBA" id="ARBA00004141"/>
    </source>
</evidence>
<dbReference type="Gene3D" id="3.30.390.110">
    <property type="match status" value="1"/>
</dbReference>
<feature type="compositionally biased region" description="Basic and acidic residues" evidence="9">
    <location>
        <begin position="740"/>
        <end position="750"/>
    </location>
</feature>
<comment type="similarity">
    <text evidence="3">Belongs to the MAK16 family.</text>
</comment>
<evidence type="ECO:0000259" key="11">
    <source>
        <dbReference type="Pfam" id="PF01778"/>
    </source>
</evidence>
<feature type="compositionally biased region" description="Acidic residues" evidence="9">
    <location>
        <begin position="251"/>
        <end position="262"/>
    </location>
</feature>
<dbReference type="Pfam" id="PF01778">
    <property type="entry name" value="Ribosomal_L28e"/>
    <property type="match status" value="1"/>
</dbReference>
<feature type="region of interest" description="Disordered" evidence="9">
    <location>
        <begin position="198"/>
        <end position="287"/>
    </location>
</feature>
<keyword evidence="7 10" id="KW-0472">Membrane</keyword>
<comment type="subcellular location">
    <subcellularLocation>
        <location evidence="2">Membrane</location>
        <topology evidence="2">Multi-pass membrane protein</topology>
    </subcellularLocation>
    <subcellularLocation>
        <location evidence="1">Nucleus</location>
    </subcellularLocation>
</comment>
<keyword evidence="8" id="KW-0539">Nucleus</keyword>
<dbReference type="InterPro" id="IPR006958">
    <property type="entry name" value="Mak16"/>
</dbReference>
<reference evidence="12 13" key="1">
    <citation type="submission" date="2021-06" db="EMBL/GenBank/DDBJ databases">
        <title>Candida outbreak in Lebanon.</title>
        <authorList>
            <person name="Finianos M."/>
        </authorList>
    </citation>
    <scope>NUCLEOTIDE SEQUENCE [LARGE SCALE GENOMIC DNA]</scope>
    <source>
        <strain evidence="12">CA3LBN</strain>
    </source>
</reference>
<proteinExistence type="inferred from homology"/>
<dbReference type="PANTHER" id="PTHR23405:SF4">
    <property type="entry name" value="PROTEIN MAK16 HOMOLOG"/>
    <property type="match status" value="1"/>
</dbReference>
<evidence type="ECO:0000313" key="12">
    <source>
        <dbReference type="EMBL" id="QWU87188.1"/>
    </source>
</evidence>
<name>A0ABX8I411_9ASCO</name>
<dbReference type="Pfam" id="PF04874">
    <property type="entry name" value="Mak16"/>
    <property type="match status" value="1"/>
</dbReference>
<protein>
    <recommendedName>
        <fullName evidence="11">Ribosomal eL28/Mak16 domain-containing protein</fullName>
    </recommendedName>
</protein>
<comment type="similarity">
    <text evidence="4">Belongs to the lipid-translocating exporter (LTE) (TC 9.A.26.1) family.</text>
</comment>
<feature type="transmembrane region" description="Helical" evidence="10">
    <location>
        <begin position="681"/>
        <end position="701"/>
    </location>
</feature>
<evidence type="ECO:0000256" key="4">
    <source>
        <dbReference type="ARBA" id="ARBA00009969"/>
    </source>
</evidence>
<keyword evidence="13" id="KW-1185">Reference proteome</keyword>
<evidence type="ECO:0000256" key="7">
    <source>
        <dbReference type="ARBA" id="ARBA00023136"/>
    </source>
</evidence>
<dbReference type="InterPro" id="IPR007568">
    <property type="entry name" value="RTA1"/>
</dbReference>